<dbReference type="Proteomes" id="UP000765509">
    <property type="component" value="Unassembled WGS sequence"/>
</dbReference>
<evidence type="ECO:0000313" key="1">
    <source>
        <dbReference type="EMBL" id="MBW0472970.1"/>
    </source>
</evidence>
<gene>
    <name evidence="1" type="ORF">O181_012685</name>
</gene>
<comment type="caution">
    <text evidence="1">The sequence shown here is derived from an EMBL/GenBank/DDBJ whole genome shotgun (WGS) entry which is preliminary data.</text>
</comment>
<protein>
    <submittedName>
        <fullName evidence="1">Uncharacterized protein</fullName>
    </submittedName>
</protein>
<dbReference type="EMBL" id="AVOT02003260">
    <property type="protein sequence ID" value="MBW0472970.1"/>
    <property type="molecule type" value="Genomic_DNA"/>
</dbReference>
<name>A0A9Q3BXK1_9BASI</name>
<sequence length="279" mass="32524">MSFENDKYSVDNDPYEWCLSQSKRLKSIDPQIIIQMRNHKLVTQIPGELEHAVKCRCTQNCTLDDIANTLQEVRKRTNIWEYSPYKSSGFKDKQPFRVELKGKPREREEEAKKKVYVIEKVPEEESLTEDSESDCIGDAIREQSYNDQDPREELLVEYKGETPLEIKDIQLEEGMPQNTKTKNSCKHTKDSQTFQVTPTKGMAYIHGTAKKMTVCIENSQDTLIIDSGAHCSIVARNYLDHHCPNWEKKALSNQGKELQKCIREDDIHWENYQRDNYTP</sequence>
<reference evidence="1" key="1">
    <citation type="submission" date="2021-03" db="EMBL/GenBank/DDBJ databases">
        <title>Draft genome sequence of rust myrtle Austropuccinia psidii MF-1, a brazilian biotype.</title>
        <authorList>
            <person name="Quecine M.C."/>
            <person name="Pachon D.M.R."/>
            <person name="Bonatelli M.L."/>
            <person name="Correr F.H."/>
            <person name="Franceschini L.M."/>
            <person name="Leite T.F."/>
            <person name="Margarido G.R.A."/>
            <person name="Almeida C.A."/>
            <person name="Ferrarezi J.A."/>
            <person name="Labate C.A."/>
        </authorList>
    </citation>
    <scope>NUCLEOTIDE SEQUENCE</scope>
    <source>
        <strain evidence="1">MF-1</strain>
    </source>
</reference>
<proteinExistence type="predicted"/>
<dbReference type="AlphaFoldDB" id="A0A9Q3BXK1"/>
<organism evidence="1 2">
    <name type="scientific">Austropuccinia psidii MF-1</name>
    <dbReference type="NCBI Taxonomy" id="1389203"/>
    <lineage>
        <taxon>Eukaryota</taxon>
        <taxon>Fungi</taxon>
        <taxon>Dikarya</taxon>
        <taxon>Basidiomycota</taxon>
        <taxon>Pucciniomycotina</taxon>
        <taxon>Pucciniomycetes</taxon>
        <taxon>Pucciniales</taxon>
        <taxon>Sphaerophragmiaceae</taxon>
        <taxon>Austropuccinia</taxon>
    </lineage>
</organism>
<evidence type="ECO:0000313" key="2">
    <source>
        <dbReference type="Proteomes" id="UP000765509"/>
    </source>
</evidence>
<accession>A0A9Q3BXK1</accession>
<keyword evidence="2" id="KW-1185">Reference proteome</keyword>